<evidence type="ECO:0000313" key="1">
    <source>
        <dbReference type="EMBL" id="KAI8012367.1"/>
    </source>
</evidence>
<dbReference type="EMBL" id="CM045762">
    <property type="protein sequence ID" value="KAI8012367.1"/>
    <property type="molecule type" value="Genomic_DNA"/>
</dbReference>
<evidence type="ECO:0000313" key="2">
    <source>
        <dbReference type="Proteomes" id="UP001060215"/>
    </source>
</evidence>
<comment type="caution">
    <text evidence="1">The sequence shown here is derived from an EMBL/GenBank/DDBJ whole genome shotgun (WGS) entry which is preliminary data.</text>
</comment>
<name>A0ACC0HHK4_9ERIC</name>
<reference evidence="1 2" key="1">
    <citation type="journal article" date="2022" name="Plant J.">
        <title>Chromosome-level genome of Camellia lanceoleosa provides a valuable resource for understanding genome evolution and self-incompatibility.</title>
        <authorList>
            <person name="Gong W."/>
            <person name="Xiao S."/>
            <person name="Wang L."/>
            <person name="Liao Z."/>
            <person name="Chang Y."/>
            <person name="Mo W."/>
            <person name="Hu G."/>
            <person name="Li W."/>
            <person name="Zhao G."/>
            <person name="Zhu H."/>
            <person name="Hu X."/>
            <person name="Ji K."/>
            <person name="Xiang X."/>
            <person name="Song Q."/>
            <person name="Yuan D."/>
            <person name="Jin S."/>
            <person name="Zhang L."/>
        </authorList>
    </citation>
    <scope>NUCLEOTIDE SEQUENCE [LARGE SCALE GENOMIC DNA]</scope>
    <source>
        <strain evidence="1">SQ_2022a</strain>
    </source>
</reference>
<keyword evidence="2" id="KW-1185">Reference proteome</keyword>
<sequence length="638" mass="70793">MDNCFRARFNGRKLGPISSSKAQKRWHLAYTIVYCTRAWLSLGLCKANINQKFFLRMPSYVMVDVEPDNFHSIDQCLSKLVRKRNSKWLARLGGVEGLVAKLQTNAENGIKGDVDDIASRRNIYGSNSYRKPPAKTFHVVMDAIAEAFKDPIILILLVCAALSLGFGVHKDGFKGCSDGASTFVAVFLVIAVSASINYRLKKQFNKLSQGSSDIWVDVTRNGQQQQIPIFDVVVGDVVSLKIGDQVPADGLFLDGHSLKVDESSMTAKSYPLEEVDHIFNPFLLSGTKVIDGDARMLVTSVGMNTEWGQIMSKINYDFDEKTPLQAKLKNLALFIGMVGMLAAFLVLVILLIHYFTGNMHGDNGSWEFTGGKKNIHYLFKAVVGILATPVAIAATAFPEGFLFAVKVTFADSTQRMLANQALVRNLSASEAMGSITAICTDKRGTLTMNQMKVTMFWVGPKYIGDSASSSISPSVRELLCQGVGLNETQYPSGSPSELTEKAIHEWGVKRICMNIEELRKSCDILHVEALNFEKKRSVLIRKKADQTIHMHHKGSPEVLLAVCSHYYDATGNILVISNRAREKLWQVIHRMLTNGFQCIAFVHKQLSQVSQEDYFHQNARRGLFELIRACGPKGPMST</sequence>
<proteinExistence type="predicted"/>
<organism evidence="1 2">
    <name type="scientific">Camellia lanceoleosa</name>
    <dbReference type="NCBI Taxonomy" id="1840588"/>
    <lineage>
        <taxon>Eukaryota</taxon>
        <taxon>Viridiplantae</taxon>
        <taxon>Streptophyta</taxon>
        <taxon>Embryophyta</taxon>
        <taxon>Tracheophyta</taxon>
        <taxon>Spermatophyta</taxon>
        <taxon>Magnoliopsida</taxon>
        <taxon>eudicotyledons</taxon>
        <taxon>Gunneridae</taxon>
        <taxon>Pentapetalae</taxon>
        <taxon>asterids</taxon>
        <taxon>Ericales</taxon>
        <taxon>Theaceae</taxon>
        <taxon>Camellia</taxon>
    </lineage>
</organism>
<accession>A0ACC0HHK4</accession>
<protein>
    <submittedName>
        <fullName evidence="1">Calcium-transporting ATPase 12, plasma membrane-type</fullName>
    </submittedName>
</protein>
<gene>
    <name evidence="1" type="ORF">LOK49_LG06G02943</name>
</gene>
<dbReference type="Proteomes" id="UP001060215">
    <property type="component" value="Chromosome 5"/>
</dbReference>